<name>A0A832YZA5_9CREN</name>
<dbReference type="AlphaFoldDB" id="A0A832YZA5"/>
<dbReference type="EMBL" id="DQTV01000122">
    <property type="protein sequence ID" value="HIP57599.1"/>
    <property type="molecule type" value="Genomic_DNA"/>
</dbReference>
<accession>A0A832YZA5</accession>
<proteinExistence type="predicted"/>
<protein>
    <submittedName>
        <fullName evidence="1">Uncharacterized protein</fullName>
    </submittedName>
</protein>
<gene>
    <name evidence="1" type="ORF">EYH02_06020</name>
</gene>
<evidence type="ECO:0000313" key="1">
    <source>
        <dbReference type="EMBL" id="HIP57599.1"/>
    </source>
</evidence>
<dbReference type="Proteomes" id="UP000605805">
    <property type="component" value="Unassembled WGS sequence"/>
</dbReference>
<evidence type="ECO:0000313" key="2">
    <source>
        <dbReference type="Proteomes" id="UP000605805"/>
    </source>
</evidence>
<organism evidence="1 2">
    <name type="scientific">Ignisphaera aggregans</name>
    <dbReference type="NCBI Taxonomy" id="334771"/>
    <lineage>
        <taxon>Archaea</taxon>
        <taxon>Thermoproteota</taxon>
        <taxon>Thermoprotei</taxon>
        <taxon>Desulfurococcales</taxon>
        <taxon>Desulfurococcaceae</taxon>
        <taxon>Ignisphaera</taxon>
    </lineage>
</organism>
<reference evidence="1" key="1">
    <citation type="journal article" date="2020" name="ISME J.">
        <title>Gammaproteobacteria mediating utilization of methyl-, sulfur- and petroleum organic compounds in deep ocean hydrothermal plumes.</title>
        <authorList>
            <person name="Zhou Z."/>
            <person name="Liu Y."/>
            <person name="Pan J."/>
            <person name="Cron B.R."/>
            <person name="Toner B.M."/>
            <person name="Anantharaman K."/>
            <person name="Breier J.A."/>
            <person name="Dick G.J."/>
            <person name="Li M."/>
        </authorList>
    </citation>
    <scope>NUCLEOTIDE SEQUENCE</scope>
    <source>
        <strain evidence="1">SZUA-1435</strain>
    </source>
</reference>
<comment type="caution">
    <text evidence="1">The sequence shown here is derived from an EMBL/GenBank/DDBJ whole genome shotgun (WGS) entry which is preliminary data.</text>
</comment>
<sequence>MRHLPSPLLLLIVISRFKNGVEVQELIEVVEELQRRGFNLGYTFVPLIKLRMSRELMLDLNLLKVLGLVVEMNGRISVTEKALSLISKLNSRSTMVKGLISAVDTLIMQRKRCESLFSS</sequence>